<organism evidence="2 3">
    <name type="scientific">Streptomyces beijiangensis</name>
    <dbReference type="NCBI Taxonomy" id="163361"/>
    <lineage>
        <taxon>Bacteria</taxon>
        <taxon>Bacillati</taxon>
        <taxon>Actinomycetota</taxon>
        <taxon>Actinomycetes</taxon>
        <taxon>Kitasatosporales</taxon>
        <taxon>Streptomycetaceae</taxon>
        <taxon>Streptomyces</taxon>
    </lineage>
</organism>
<feature type="signal peptide" evidence="1">
    <location>
        <begin position="1"/>
        <end position="28"/>
    </location>
</feature>
<evidence type="ECO:0000313" key="2">
    <source>
        <dbReference type="EMBL" id="MBO0512518.1"/>
    </source>
</evidence>
<evidence type="ECO:0000313" key="3">
    <source>
        <dbReference type="Proteomes" id="UP000664167"/>
    </source>
</evidence>
<dbReference type="EMBL" id="JAFLRJ010000102">
    <property type="protein sequence ID" value="MBO0512518.1"/>
    <property type="molecule type" value="Genomic_DNA"/>
</dbReference>
<reference evidence="2" key="1">
    <citation type="submission" date="2021-03" db="EMBL/GenBank/DDBJ databases">
        <title>Streptomyces poriferae sp. nov., a novel marine sponge-derived Actinobacteria species with anti-MRSA activity.</title>
        <authorList>
            <person name="Sandoval-Powers M."/>
            <person name="Kralova S."/>
            <person name="Nguyen G.-S."/>
            <person name="Fawwal D."/>
            <person name="Degnes K."/>
            <person name="Klinkenberg G."/>
            <person name="Sletta H."/>
            <person name="Wentzel A."/>
            <person name="Liles M.R."/>
        </authorList>
    </citation>
    <scope>NUCLEOTIDE SEQUENCE</scope>
    <source>
        <strain evidence="2">DSM 41794</strain>
    </source>
</reference>
<evidence type="ECO:0008006" key="4">
    <source>
        <dbReference type="Google" id="ProtNLM"/>
    </source>
</evidence>
<accession>A0A939F5Z5</accession>
<sequence length="115" mass="11998">MRRASCAVSAVVVLAAGILIFRSCGTTADDARAQDCRATKGLRSLAIEYSAQSGDEADTTLLFIERRLAALHGGADIKDPDVQQAVFNIDSTVHDKDAAGLLSAGYGLQDACRAG</sequence>
<dbReference type="RefSeq" id="WP_206961929.1">
    <property type="nucleotide sequence ID" value="NZ_BAAAJJ010000002.1"/>
</dbReference>
<comment type="caution">
    <text evidence="2">The sequence shown here is derived from an EMBL/GenBank/DDBJ whole genome shotgun (WGS) entry which is preliminary data.</text>
</comment>
<proteinExistence type="predicted"/>
<gene>
    <name evidence="2" type="ORF">J0695_11950</name>
</gene>
<name>A0A939F5Z5_9ACTN</name>
<keyword evidence="3" id="KW-1185">Reference proteome</keyword>
<evidence type="ECO:0000256" key="1">
    <source>
        <dbReference type="SAM" id="SignalP"/>
    </source>
</evidence>
<dbReference type="AlphaFoldDB" id="A0A939F5Z5"/>
<feature type="chain" id="PRO_5039378501" description="Lipoprotein" evidence="1">
    <location>
        <begin position="29"/>
        <end position="115"/>
    </location>
</feature>
<protein>
    <recommendedName>
        <fullName evidence="4">Lipoprotein</fullName>
    </recommendedName>
</protein>
<keyword evidence="1" id="KW-0732">Signal</keyword>
<dbReference type="Proteomes" id="UP000664167">
    <property type="component" value="Unassembled WGS sequence"/>
</dbReference>